<sequence length="185" mass="20495">MPHHNDPSPDFHLQLYDYHFRTKTTSVFPRWVHFALASVVSVSAHSIFQELYVDGVSAGHLEGIRVHDYDRLALLLWSDGPEYISTQFLRDIFCNGVINPYHTPISTTIITVPAGSTVTAEWHHTLDGANSADSSDPIDSSHKGAVMSYLAKVDNATQTGVAGLAWFKIYEGGYNASSSTWLLTR</sequence>
<dbReference type="OrthoDB" id="2525337at2759"/>
<comment type="catalytic activity">
    <reaction evidence="10">
        <text>[(1-&gt;4)-beta-D-glucosyl]n+m + reduced acceptor + O2 = 4-dehydro-beta-D-glucosyl-[(1-&gt;4)-beta-D-glucosyl]n-1 + [(1-&gt;4)-beta-D-glucosyl]m + acceptor + H2O.</text>
        <dbReference type="EC" id="1.14.99.56"/>
    </reaction>
</comment>
<keyword evidence="8 10" id="KW-0119">Carbohydrate metabolism</keyword>
<dbReference type="EC" id="1.14.99.56" evidence="10"/>
<feature type="domain" description="Auxiliary Activity family 9 catalytic" evidence="11">
    <location>
        <begin position="45"/>
        <end position="181"/>
    </location>
</feature>
<keyword evidence="10" id="KW-0964">Secreted</keyword>
<dbReference type="GO" id="GO:0046872">
    <property type="term" value="F:metal ion binding"/>
    <property type="evidence" value="ECO:0007669"/>
    <property type="project" value="UniProtKB-KW"/>
</dbReference>
<keyword evidence="7 10" id="KW-1015">Disulfide bond</keyword>
<dbReference type="InterPro" id="IPR005103">
    <property type="entry name" value="AA9_LPMO"/>
</dbReference>
<evidence type="ECO:0000256" key="5">
    <source>
        <dbReference type="ARBA" id="ARBA00023008"/>
    </source>
</evidence>
<evidence type="ECO:0000256" key="4">
    <source>
        <dbReference type="ARBA" id="ARBA00023002"/>
    </source>
</evidence>
<comment type="subcellular location">
    <subcellularLocation>
        <location evidence="10">Secreted</location>
    </subcellularLocation>
</comment>
<evidence type="ECO:0000256" key="9">
    <source>
        <dbReference type="ARBA" id="ARBA00023326"/>
    </source>
</evidence>
<dbReference type="GO" id="GO:0005576">
    <property type="term" value="C:extracellular region"/>
    <property type="evidence" value="ECO:0007669"/>
    <property type="project" value="UniProtKB-SubCell"/>
</dbReference>
<dbReference type="GO" id="GO:0030248">
    <property type="term" value="F:cellulose binding"/>
    <property type="evidence" value="ECO:0007669"/>
    <property type="project" value="UniProtKB-UniRule"/>
</dbReference>
<dbReference type="Proteomes" id="UP000219338">
    <property type="component" value="Unassembled WGS sequence"/>
</dbReference>
<comment type="function">
    <text evidence="10">Lytic polysaccharide monooxygenase (LMPO) that depolymerizes crystalline and amorphous polysaccharides via the oxidation of scissile alpha- or beta-(1-4)-glycosidic bonds, yielding C1 and/or C4 oxidation products. Catalysis by LPMOs requires the reduction of the active-site copper from Cu(II) to Cu(I) by a reducing agent and H(2)O(2) or O(2) as a cosubstrate.</text>
</comment>
<evidence type="ECO:0000313" key="13">
    <source>
        <dbReference type="Proteomes" id="UP000219338"/>
    </source>
</evidence>
<keyword evidence="6" id="KW-0503">Monooxygenase</keyword>
<keyword evidence="1" id="KW-0479">Metal-binding</keyword>
<evidence type="ECO:0000256" key="3">
    <source>
        <dbReference type="ARBA" id="ARBA00023001"/>
    </source>
</evidence>
<name>A0A284QX76_ARMOS</name>
<dbReference type="PANTHER" id="PTHR33353">
    <property type="entry name" value="PUTATIVE (AFU_ORTHOLOGUE AFUA_1G12560)-RELATED"/>
    <property type="match status" value="1"/>
</dbReference>
<evidence type="ECO:0000256" key="7">
    <source>
        <dbReference type="ARBA" id="ARBA00023157"/>
    </source>
</evidence>
<evidence type="ECO:0000256" key="2">
    <source>
        <dbReference type="ARBA" id="ARBA00022729"/>
    </source>
</evidence>
<keyword evidence="4" id="KW-0560">Oxidoreductase</keyword>
<reference evidence="13" key="1">
    <citation type="journal article" date="2017" name="Nat. Ecol. Evol.">
        <title>Genome expansion and lineage-specific genetic innovations in the forest pathogenic fungi Armillaria.</title>
        <authorList>
            <person name="Sipos G."/>
            <person name="Prasanna A.N."/>
            <person name="Walter M.C."/>
            <person name="O'Connor E."/>
            <person name="Balint B."/>
            <person name="Krizsan K."/>
            <person name="Kiss B."/>
            <person name="Hess J."/>
            <person name="Varga T."/>
            <person name="Slot J."/>
            <person name="Riley R."/>
            <person name="Boka B."/>
            <person name="Rigling D."/>
            <person name="Barry K."/>
            <person name="Lee J."/>
            <person name="Mihaltcheva S."/>
            <person name="LaButti K."/>
            <person name="Lipzen A."/>
            <person name="Waldron R."/>
            <person name="Moloney N.M."/>
            <person name="Sperisen C."/>
            <person name="Kredics L."/>
            <person name="Vagvoelgyi C."/>
            <person name="Patrignani A."/>
            <person name="Fitzpatrick D."/>
            <person name="Nagy I."/>
            <person name="Doyle S."/>
            <person name="Anderson J.B."/>
            <person name="Grigoriev I.V."/>
            <person name="Gueldener U."/>
            <person name="Muensterkoetter M."/>
            <person name="Nagy L.G."/>
        </authorList>
    </citation>
    <scope>NUCLEOTIDE SEQUENCE [LARGE SCALE GENOMIC DNA]</scope>
    <source>
        <strain evidence="13">C18/9</strain>
    </source>
</reference>
<dbReference type="AlphaFoldDB" id="A0A284QX76"/>
<dbReference type="PANTHER" id="PTHR33353:SF18">
    <property type="entry name" value="ENDOGLUCANASE II"/>
    <property type="match status" value="1"/>
</dbReference>
<dbReference type="GO" id="GO:0030245">
    <property type="term" value="P:cellulose catabolic process"/>
    <property type="evidence" value="ECO:0007669"/>
    <property type="project" value="UniProtKB-UniRule"/>
</dbReference>
<evidence type="ECO:0000313" key="12">
    <source>
        <dbReference type="EMBL" id="SJL01022.1"/>
    </source>
</evidence>
<gene>
    <name evidence="12" type="ORF">ARMOST_04338</name>
</gene>
<organism evidence="12 13">
    <name type="scientific">Armillaria ostoyae</name>
    <name type="common">Armillaria root rot fungus</name>
    <dbReference type="NCBI Taxonomy" id="47428"/>
    <lineage>
        <taxon>Eukaryota</taxon>
        <taxon>Fungi</taxon>
        <taxon>Dikarya</taxon>
        <taxon>Basidiomycota</taxon>
        <taxon>Agaricomycotina</taxon>
        <taxon>Agaricomycetes</taxon>
        <taxon>Agaricomycetidae</taxon>
        <taxon>Agaricales</taxon>
        <taxon>Marasmiineae</taxon>
        <taxon>Physalacriaceae</taxon>
        <taxon>Armillaria</taxon>
    </lineage>
</organism>
<dbReference type="Pfam" id="PF03443">
    <property type="entry name" value="AA9"/>
    <property type="match status" value="1"/>
</dbReference>
<keyword evidence="5" id="KW-0186">Copper</keyword>
<dbReference type="STRING" id="47428.A0A284QX76"/>
<evidence type="ECO:0000256" key="10">
    <source>
        <dbReference type="RuleBase" id="RU368122"/>
    </source>
</evidence>
<keyword evidence="13" id="KW-1185">Reference proteome</keyword>
<dbReference type="InterPro" id="IPR049892">
    <property type="entry name" value="AA9"/>
</dbReference>
<proteinExistence type="predicted"/>
<dbReference type="Gene3D" id="2.70.50.70">
    <property type="match status" value="1"/>
</dbReference>
<accession>A0A284QX76</accession>
<evidence type="ECO:0000256" key="6">
    <source>
        <dbReference type="ARBA" id="ARBA00023033"/>
    </source>
</evidence>
<dbReference type="EMBL" id="FUEG01000003">
    <property type="protein sequence ID" value="SJL01022.1"/>
    <property type="molecule type" value="Genomic_DNA"/>
</dbReference>
<protein>
    <recommendedName>
        <fullName evidence="10">AA9 family lytic polysaccharide monooxygenase</fullName>
        <ecNumber evidence="10">1.14.99.56</ecNumber>
    </recommendedName>
    <alternativeName>
        <fullName evidence="10">Endo-beta-1,4-glucanase</fullName>
    </alternativeName>
    <alternativeName>
        <fullName evidence="10">Glycosyl hydrolase 61 family protein</fullName>
    </alternativeName>
</protein>
<dbReference type="GO" id="GO:0004497">
    <property type="term" value="F:monooxygenase activity"/>
    <property type="evidence" value="ECO:0007669"/>
    <property type="project" value="UniProtKB-KW"/>
</dbReference>
<evidence type="ECO:0000256" key="1">
    <source>
        <dbReference type="ARBA" id="ARBA00022723"/>
    </source>
</evidence>
<evidence type="ECO:0000259" key="11">
    <source>
        <dbReference type="Pfam" id="PF03443"/>
    </source>
</evidence>
<keyword evidence="3 10" id="KW-0136">Cellulose degradation</keyword>
<keyword evidence="9 10" id="KW-0624">Polysaccharide degradation</keyword>
<keyword evidence="2" id="KW-0732">Signal</keyword>
<dbReference type="GO" id="GO:0008810">
    <property type="term" value="F:cellulase activity"/>
    <property type="evidence" value="ECO:0007669"/>
    <property type="project" value="UniProtKB-UniRule"/>
</dbReference>
<evidence type="ECO:0000256" key="8">
    <source>
        <dbReference type="ARBA" id="ARBA00023277"/>
    </source>
</evidence>
<comment type="domain">
    <text evidence="10">Has a modular structure: an endo-beta-1,4-glucanase catalytic module at the N-terminus, a linker rich in serines and threonines, and a C-terminal carbohydrate-binding module (CBM).</text>
</comment>